<dbReference type="InterPro" id="IPR025475">
    <property type="entry name" value="DUF4326"/>
</dbReference>
<dbReference type="RefSeq" id="WP_131519367.1">
    <property type="nucleotide sequence ID" value="NZ_SJKD01000019.1"/>
</dbReference>
<dbReference type="EMBL" id="SJKD01000019">
    <property type="protein sequence ID" value="TCC33880.1"/>
    <property type="molecule type" value="Genomic_DNA"/>
</dbReference>
<protein>
    <submittedName>
        <fullName evidence="2">DUF4326 domain-containing protein</fullName>
    </submittedName>
</protein>
<evidence type="ECO:0000313" key="2">
    <source>
        <dbReference type="EMBL" id="TCC33880.1"/>
    </source>
</evidence>
<sequence>MTATASDHRVRLSRVAGARLPADAASVAWPTKWHNPHKPARRSPEANAAAVAAYRGHLREHPELVAAARVELAGKRLACWCPLELPCHADVLAEVRDGLDP</sequence>
<dbReference type="Proteomes" id="UP000293342">
    <property type="component" value="Unassembled WGS sequence"/>
</dbReference>
<organism evidence="2 3">
    <name type="scientific">Kribbella capetownensis</name>
    <dbReference type="NCBI Taxonomy" id="1572659"/>
    <lineage>
        <taxon>Bacteria</taxon>
        <taxon>Bacillati</taxon>
        <taxon>Actinomycetota</taxon>
        <taxon>Actinomycetes</taxon>
        <taxon>Propionibacteriales</taxon>
        <taxon>Kribbellaceae</taxon>
        <taxon>Kribbella</taxon>
    </lineage>
</organism>
<keyword evidence="3" id="KW-1185">Reference proteome</keyword>
<feature type="domain" description="DUF4326" evidence="1">
    <location>
        <begin position="14"/>
        <end position="94"/>
    </location>
</feature>
<proteinExistence type="predicted"/>
<dbReference type="Pfam" id="PF14216">
    <property type="entry name" value="DUF4326"/>
    <property type="match status" value="1"/>
</dbReference>
<name>A0A4R0IN81_9ACTN</name>
<comment type="caution">
    <text evidence="2">The sequence shown here is derived from an EMBL/GenBank/DDBJ whole genome shotgun (WGS) entry which is preliminary data.</text>
</comment>
<dbReference type="AlphaFoldDB" id="A0A4R0IN81"/>
<gene>
    <name evidence="2" type="ORF">E0H75_42235</name>
</gene>
<accession>A0A4R0IN81</accession>
<reference evidence="2 3" key="1">
    <citation type="submission" date="2019-02" db="EMBL/GenBank/DDBJ databases">
        <title>Kribbella capetownensis sp. nov. and Kribbella speibonae sp. nov., isolated from soil.</title>
        <authorList>
            <person name="Curtis S.M."/>
            <person name="Norton I."/>
            <person name="Everest G.J."/>
            <person name="Meyers P.R."/>
        </authorList>
    </citation>
    <scope>NUCLEOTIDE SEQUENCE [LARGE SCALE GENOMIC DNA]</scope>
    <source>
        <strain evidence="2 3">YM53</strain>
    </source>
</reference>
<dbReference type="OrthoDB" id="3483205at2"/>
<evidence type="ECO:0000313" key="3">
    <source>
        <dbReference type="Proteomes" id="UP000293342"/>
    </source>
</evidence>
<evidence type="ECO:0000259" key="1">
    <source>
        <dbReference type="Pfam" id="PF14216"/>
    </source>
</evidence>